<feature type="non-terminal residue" evidence="1">
    <location>
        <position position="81"/>
    </location>
</feature>
<reference evidence="1" key="1">
    <citation type="submission" date="2017-08" db="EMBL/GenBank/DDBJ databases">
        <authorList>
            <person name="Polle J.E."/>
            <person name="Barry K."/>
            <person name="Cushman J."/>
            <person name="Schmutz J."/>
            <person name="Tran D."/>
            <person name="Hathwaick L.T."/>
            <person name="Yim W.C."/>
            <person name="Jenkins J."/>
            <person name="Mckie-Krisberg Z.M."/>
            <person name="Prochnik S."/>
            <person name="Lindquist E."/>
            <person name="Dockter R.B."/>
            <person name="Adam C."/>
            <person name="Molina H."/>
            <person name="Bunkerborg J."/>
            <person name="Jin E."/>
            <person name="Buchheim M."/>
            <person name="Magnuson J."/>
        </authorList>
    </citation>
    <scope>NUCLEOTIDE SEQUENCE</scope>
    <source>
        <strain evidence="1">CCAP 19/18</strain>
    </source>
</reference>
<comment type="caution">
    <text evidence="1">The sequence shown here is derived from an EMBL/GenBank/DDBJ whole genome shotgun (WGS) entry which is preliminary data.</text>
</comment>
<dbReference type="Proteomes" id="UP000815325">
    <property type="component" value="Unassembled WGS sequence"/>
</dbReference>
<sequence length="81" mass="8629">MELVSSLLRAAPTAPKGSLPCPGASKQACMLQKEACLAQAPASRPACLLRPRSIWGVGKNYAQHIEELKGLLQGVNMDMPK</sequence>
<protein>
    <submittedName>
        <fullName evidence="1">Uncharacterized protein</fullName>
    </submittedName>
</protein>
<name>A0ABQ7H298_DUNSA</name>
<evidence type="ECO:0000313" key="1">
    <source>
        <dbReference type="EMBL" id="KAF5840994.1"/>
    </source>
</evidence>
<keyword evidence="2" id="KW-1185">Reference proteome</keyword>
<proteinExistence type="predicted"/>
<gene>
    <name evidence="1" type="ORF">DUNSADRAFT_14850</name>
</gene>
<evidence type="ECO:0000313" key="2">
    <source>
        <dbReference type="Proteomes" id="UP000815325"/>
    </source>
</evidence>
<accession>A0ABQ7H298</accession>
<dbReference type="EMBL" id="MU069498">
    <property type="protein sequence ID" value="KAF5840994.1"/>
    <property type="molecule type" value="Genomic_DNA"/>
</dbReference>
<organism evidence="1 2">
    <name type="scientific">Dunaliella salina</name>
    <name type="common">Green alga</name>
    <name type="synonym">Protococcus salinus</name>
    <dbReference type="NCBI Taxonomy" id="3046"/>
    <lineage>
        <taxon>Eukaryota</taxon>
        <taxon>Viridiplantae</taxon>
        <taxon>Chlorophyta</taxon>
        <taxon>core chlorophytes</taxon>
        <taxon>Chlorophyceae</taxon>
        <taxon>CS clade</taxon>
        <taxon>Chlamydomonadales</taxon>
        <taxon>Dunaliellaceae</taxon>
        <taxon>Dunaliella</taxon>
    </lineage>
</organism>